<keyword evidence="2 7" id="KW-0813">Transport</keyword>
<feature type="transmembrane region" description="Helical" evidence="7">
    <location>
        <begin position="283"/>
        <end position="304"/>
    </location>
</feature>
<evidence type="ECO:0000259" key="8">
    <source>
        <dbReference type="PROSITE" id="PS50928"/>
    </source>
</evidence>
<name>A0A1N5US22_9ARCH</name>
<accession>A0A1N5US22</accession>
<feature type="transmembrane region" description="Helical" evidence="7">
    <location>
        <begin position="236"/>
        <end position="263"/>
    </location>
</feature>
<dbReference type="Gene3D" id="1.10.3720.10">
    <property type="entry name" value="MetI-like"/>
    <property type="match status" value="1"/>
</dbReference>
<keyword evidence="5 7" id="KW-1133">Transmembrane helix</keyword>
<sequence length="317" mass="35389">MINEQTHKDEEKKGARKTAFKKRSNFLKLMSKDKSAIIGMIIVVAFLGWSAIQGFLEYMSSFPKYSSWGYILLPSDPYHTVLANSLLPPSTKSVAFWFGTNLEGESILSRMLFAMPRDAFVSVIVVFSAIVIGAILGISAAYKGGWLETIIMRLTDSFLAIPALILVIAISIPLRATYSGVILGLSIVWWPTYTRFFRGQVLRLKNMDFVEAAKINNVKTHNFFIKYLFLNSVDPIIAYAALDFGNVILTYSTLAFLGIGLSIPIPELGAMASNGLSYLPADWWYSFFPGITILVIVIGFVLVGDRYQDLINNRIDY</sequence>
<comment type="similarity">
    <text evidence="7">Belongs to the binding-protein-dependent transport system permease family.</text>
</comment>
<dbReference type="GO" id="GO:0005886">
    <property type="term" value="C:plasma membrane"/>
    <property type="evidence" value="ECO:0007669"/>
    <property type="project" value="UniProtKB-SubCell"/>
</dbReference>
<evidence type="ECO:0000256" key="6">
    <source>
        <dbReference type="ARBA" id="ARBA00023136"/>
    </source>
</evidence>
<dbReference type="Pfam" id="PF00528">
    <property type="entry name" value="BPD_transp_1"/>
    <property type="match status" value="1"/>
</dbReference>
<evidence type="ECO:0000256" key="1">
    <source>
        <dbReference type="ARBA" id="ARBA00004651"/>
    </source>
</evidence>
<keyword evidence="6 7" id="KW-0472">Membrane</keyword>
<keyword evidence="4 7" id="KW-0812">Transmembrane</keyword>
<gene>
    <name evidence="9" type="ORF">CSP5_1071</name>
</gene>
<feature type="transmembrane region" description="Helical" evidence="7">
    <location>
        <begin position="36"/>
        <end position="56"/>
    </location>
</feature>
<dbReference type="InterPro" id="IPR050366">
    <property type="entry name" value="BP-dependent_transpt_permease"/>
</dbReference>
<dbReference type="CDD" id="cd06261">
    <property type="entry name" value="TM_PBP2"/>
    <property type="match status" value="1"/>
</dbReference>
<dbReference type="InterPro" id="IPR035906">
    <property type="entry name" value="MetI-like_sf"/>
</dbReference>
<dbReference type="AlphaFoldDB" id="A0A1N5US22"/>
<dbReference type="EMBL" id="LT671858">
    <property type="protein sequence ID" value="SIM62815.1"/>
    <property type="molecule type" value="Genomic_DNA"/>
</dbReference>
<dbReference type="PANTHER" id="PTHR43386:SF1">
    <property type="entry name" value="D,D-DIPEPTIDE TRANSPORT SYSTEM PERMEASE PROTEIN DDPC-RELATED"/>
    <property type="match status" value="1"/>
</dbReference>
<dbReference type="Proteomes" id="UP000195607">
    <property type="component" value="Chromosome I"/>
</dbReference>
<keyword evidence="3" id="KW-1003">Cell membrane</keyword>
<dbReference type="GO" id="GO:0055085">
    <property type="term" value="P:transmembrane transport"/>
    <property type="evidence" value="ECO:0007669"/>
    <property type="project" value="InterPro"/>
</dbReference>
<dbReference type="PROSITE" id="PS50928">
    <property type="entry name" value="ABC_TM1"/>
    <property type="match status" value="1"/>
</dbReference>
<evidence type="ECO:0000256" key="2">
    <source>
        <dbReference type="ARBA" id="ARBA00022448"/>
    </source>
</evidence>
<organism evidence="9 10">
    <name type="scientific">Cuniculiplasma divulgatum</name>
    <dbReference type="NCBI Taxonomy" id="1673428"/>
    <lineage>
        <taxon>Archaea</taxon>
        <taxon>Methanobacteriati</taxon>
        <taxon>Thermoplasmatota</taxon>
        <taxon>Thermoplasmata</taxon>
        <taxon>Thermoplasmatales</taxon>
        <taxon>Cuniculiplasmataceae</taxon>
        <taxon>Cuniculiplasma</taxon>
    </lineage>
</organism>
<feature type="transmembrane region" description="Helical" evidence="7">
    <location>
        <begin position="154"/>
        <end position="172"/>
    </location>
</feature>
<dbReference type="SUPFAM" id="SSF161098">
    <property type="entry name" value="MetI-like"/>
    <property type="match status" value="1"/>
</dbReference>
<feature type="transmembrane region" description="Helical" evidence="7">
    <location>
        <begin position="178"/>
        <end position="197"/>
    </location>
</feature>
<reference evidence="9 10" key="1">
    <citation type="submission" date="2016-04" db="EMBL/GenBank/DDBJ databases">
        <authorList>
            <person name="Evans L.H."/>
            <person name="Alamgir A."/>
            <person name="Owens N."/>
            <person name="Weber N.D."/>
            <person name="Virtaneva K."/>
            <person name="Barbian K."/>
            <person name="Babar A."/>
            <person name="Rosenke K."/>
        </authorList>
    </citation>
    <scope>NUCLEOTIDE SEQUENCE [LARGE SCALE GENOMIC DNA]</scope>
    <source>
        <strain evidence="10">S5(T) (JCM 30642 \VKM B-2941)</strain>
    </source>
</reference>
<dbReference type="InterPro" id="IPR000515">
    <property type="entry name" value="MetI-like"/>
</dbReference>
<protein>
    <submittedName>
        <fullName evidence="9">PepT family ABC transporter substrate-binding component</fullName>
    </submittedName>
</protein>
<feature type="domain" description="ABC transmembrane type-1" evidence="8">
    <location>
        <begin position="115"/>
        <end position="304"/>
    </location>
</feature>
<proteinExistence type="inferred from homology"/>
<dbReference type="PANTHER" id="PTHR43386">
    <property type="entry name" value="OLIGOPEPTIDE TRANSPORT SYSTEM PERMEASE PROTEIN APPC"/>
    <property type="match status" value="1"/>
</dbReference>
<evidence type="ECO:0000256" key="3">
    <source>
        <dbReference type="ARBA" id="ARBA00022475"/>
    </source>
</evidence>
<evidence type="ECO:0000313" key="10">
    <source>
        <dbReference type="Proteomes" id="UP000195607"/>
    </source>
</evidence>
<evidence type="ECO:0000313" key="9">
    <source>
        <dbReference type="EMBL" id="SIM62815.1"/>
    </source>
</evidence>
<evidence type="ECO:0000256" key="5">
    <source>
        <dbReference type="ARBA" id="ARBA00022989"/>
    </source>
</evidence>
<evidence type="ECO:0000256" key="4">
    <source>
        <dbReference type="ARBA" id="ARBA00022692"/>
    </source>
</evidence>
<comment type="subcellular location">
    <subcellularLocation>
        <location evidence="1 7">Cell membrane</location>
        <topology evidence="1 7">Multi-pass membrane protein</topology>
    </subcellularLocation>
</comment>
<feature type="transmembrane region" description="Helical" evidence="7">
    <location>
        <begin position="119"/>
        <end position="142"/>
    </location>
</feature>
<evidence type="ECO:0000256" key="7">
    <source>
        <dbReference type="RuleBase" id="RU363032"/>
    </source>
</evidence>